<dbReference type="CDD" id="cd02440">
    <property type="entry name" value="AdoMet_MTases"/>
    <property type="match status" value="1"/>
</dbReference>
<feature type="domain" description="Methyltransferase type 11" evidence="1">
    <location>
        <begin position="49"/>
        <end position="146"/>
    </location>
</feature>
<name>A0A0W8FUS5_9ZZZZ</name>
<dbReference type="InterPro" id="IPR029063">
    <property type="entry name" value="SAM-dependent_MTases_sf"/>
</dbReference>
<sequence>MSISHQYASRYTSDKANAVYPVEFVVRAFLGTYPNLHMPRDQYEGQRILDLGYGDGRNMPLLNNLGMKIHGVEIAEDINLHIRTRMKALGIHTELKVGTNAHIPYESGYFQYVLACHSCYYVEPGDQFVVNLTEIARVLETGGYLIASLPMMGSYILKDAKPLPNDHYEITSDPYGLRNGTVFRVFRSKHEIRRVFSKFFCDFNLGYCNDMFWGIHQKVWILVCRKKENKT</sequence>
<dbReference type="InterPro" id="IPR013216">
    <property type="entry name" value="Methyltransf_11"/>
</dbReference>
<reference evidence="2" key="1">
    <citation type="journal article" date="2015" name="Proc. Natl. Acad. Sci. U.S.A.">
        <title>Networks of energetic and metabolic interactions define dynamics in microbial communities.</title>
        <authorList>
            <person name="Embree M."/>
            <person name="Liu J.K."/>
            <person name="Al-Bassam M.M."/>
            <person name="Zengler K."/>
        </authorList>
    </citation>
    <scope>NUCLEOTIDE SEQUENCE</scope>
</reference>
<evidence type="ECO:0000313" key="2">
    <source>
        <dbReference type="EMBL" id="KUG24598.1"/>
    </source>
</evidence>
<dbReference type="SUPFAM" id="SSF53335">
    <property type="entry name" value="S-adenosyl-L-methionine-dependent methyltransferases"/>
    <property type="match status" value="1"/>
</dbReference>
<dbReference type="Pfam" id="PF08241">
    <property type="entry name" value="Methyltransf_11"/>
    <property type="match status" value="1"/>
</dbReference>
<gene>
    <name evidence="2" type="ORF">ASZ90_005592</name>
</gene>
<evidence type="ECO:0000259" key="1">
    <source>
        <dbReference type="Pfam" id="PF08241"/>
    </source>
</evidence>
<dbReference type="GO" id="GO:0008757">
    <property type="term" value="F:S-adenosylmethionine-dependent methyltransferase activity"/>
    <property type="evidence" value="ECO:0007669"/>
    <property type="project" value="InterPro"/>
</dbReference>
<organism evidence="2">
    <name type="scientific">hydrocarbon metagenome</name>
    <dbReference type="NCBI Taxonomy" id="938273"/>
    <lineage>
        <taxon>unclassified sequences</taxon>
        <taxon>metagenomes</taxon>
        <taxon>ecological metagenomes</taxon>
    </lineage>
</organism>
<accession>A0A0W8FUS5</accession>
<comment type="caution">
    <text evidence="2">The sequence shown here is derived from an EMBL/GenBank/DDBJ whole genome shotgun (WGS) entry which is preliminary data.</text>
</comment>
<dbReference type="EMBL" id="LNQE01000842">
    <property type="protein sequence ID" value="KUG24598.1"/>
    <property type="molecule type" value="Genomic_DNA"/>
</dbReference>
<proteinExistence type="predicted"/>
<protein>
    <recommendedName>
        <fullName evidence="1">Methyltransferase type 11 domain-containing protein</fullName>
    </recommendedName>
</protein>
<dbReference type="AlphaFoldDB" id="A0A0W8FUS5"/>
<dbReference type="Gene3D" id="3.40.50.150">
    <property type="entry name" value="Vaccinia Virus protein VP39"/>
    <property type="match status" value="1"/>
</dbReference>